<sequence>MLVPADQFKKQGSRPLATASLIEFEPNLRNAALNILNGASAPGHAALSRNATRFNAPRDSPPFARLIFTQPPLSSTPA</sequence>
<organism evidence="2 3">
    <name type="scientific">Mesorhizobium ventifaucium</name>
    <dbReference type="NCBI Taxonomy" id="666020"/>
    <lineage>
        <taxon>Bacteria</taxon>
        <taxon>Pseudomonadati</taxon>
        <taxon>Pseudomonadota</taxon>
        <taxon>Alphaproteobacteria</taxon>
        <taxon>Hyphomicrobiales</taxon>
        <taxon>Phyllobacteriaceae</taxon>
        <taxon>Mesorhizobium</taxon>
    </lineage>
</organism>
<dbReference type="Proteomes" id="UP001152604">
    <property type="component" value="Unassembled WGS sequence"/>
</dbReference>
<evidence type="ECO:0000256" key="1">
    <source>
        <dbReference type="SAM" id="MobiDB-lite"/>
    </source>
</evidence>
<dbReference type="EMBL" id="CAKXZS010000024">
    <property type="protein sequence ID" value="CAH2403005.1"/>
    <property type="molecule type" value="Genomic_DNA"/>
</dbReference>
<evidence type="ECO:0000313" key="2">
    <source>
        <dbReference type="EMBL" id="CAH2403005.1"/>
    </source>
</evidence>
<protein>
    <submittedName>
        <fullName evidence="2">Uncharacterized protein</fullName>
    </submittedName>
</protein>
<reference evidence="2" key="1">
    <citation type="submission" date="2022-03" db="EMBL/GenBank/DDBJ databases">
        <authorList>
            <person name="Brunel B."/>
        </authorList>
    </citation>
    <scope>NUCLEOTIDE SEQUENCE</scope>
    <source>
        <strain evidence="2">STM4922sample</strain>
    </source>
</reference>
<feature type="region of interest" description="Disordered" evidence="1">
    <location>
        <begin position="53"/>
        <end position="78"/>
    </location>
</feature>
<evidence type="ECO:0000313" key="3">
    <source>
        <dbReference type="Proteomes" id="UP001152604"/>
    </source>
</evidence>
<name>A0ABM9E1P8_9HYPH</name>
<proteinExistence type="predicted"/>
<keyword evidence="3" id="KW-1185">Reference proteome</keyword>
<gene>
    <name evidence="2" type="ORF">MES4922_300164</name>
</gene>
<comment type="caution">
    <text evidence="2">The sequence shown here is derived from an EMBL/GenBank/DDBJ whole genome shotgun (WGS) entry which is preliminary data.</text>
</comment>
<accession>A0ABM9E1P8</accession>